<protein>
    <submittedName>
        <fullName evidence="2">Uncharacterized protein</fullName>
    </submittedName>
</protein>
<keyword evidence="1" id="KW-1133">Transmembrane helix</keyword>
<comment type="caution">
    <text evidence="2">The sequence shown here is derived from an EMBL/GenBank/DDBJ whole genome shotgun (WGS) entry which is preliminary data.</text>
</comment>
<evidence type="ECO:0000256" key="1">
    <source>
        <dbReference type="SAM" id="Phobius"/>
    </source>
</evidence>
<evidence type="ECO:0000313" key="3">
    <source>
        <dbReference type="Proteomes" id="UP000011534"/>
    </source>
</evidence>
<keyword evidence="1" id="KW-0812">Transmembrane</keyword>
<dbReference type="EMBL" id="AOLQ01000014">
    <property type="protein sequence ID" value="EMA09936.1"/>
    <property type="molecule type" value="Genomic_DNA"/>
</dbReference>
<dbReference type="RefSeq" id="WP_004515748.1">
    <property type="nucleotide sequence ID" value="NZ_AOLQ01000014.1"/>
</dbReference>
<sequence length="78" mass="8675">MGLIEEFKESLLKWIACAFLGNGAAVSLIPGYSNRYTGVEEFVVKVSLAAFVLFVFVTVTPALYRNYSIVRTEEVAQH</sequence>
<name>M0JLP9_HALVA</name>
<gene>
    <name evidence="2" type="ORF">C437_04745</name>
</gene>
<keyword evidence="3" id="KW-1185">Reference proteome</keyword>
<reference evidence="2 3" key="1">
    <citation type="journal article" date="2014" name="PLoS Genet.">
        <title>Phylogenetically driven sequencing of extremely halophilic archaea reveals strategies for static and dynamic osmo-response.</title>
        <authorList>
            <person name="Becker E.A."/>
            <person name="Seitzer P.M."/>
            <person name="Tritt A."/>
            <person name="Larsen D."/>
            <person name="Krusor M."/>
            <person name="Yao A.I."/>
            <person name="Wu D."/>
            <person name="Madern D."/>
            <person name="Eisen J.A."/>
            <person name="Darling A.E."/>
            <person name="Facciotti M.T."/>
        </authorList>
    </citation>
    <scope>NUCLEOTIDE SEQUENCE [LARGE SCALE GENOMIC DNA]</scope>
    <source>
        <strain evidence="2 3">ATCC 29715</strain>
    </source>
</reference>
<dbReference type="AlphaFoldDB" id="M0JLP9"/>
<evidence type="ECO:0000313" key="2">
    <source>
        <dbReference type="EMBL" id="EMA09936.1"/>
    </source>
</evidence>
<proteinExistence type="predicted"/>
<dbReference type="Proteomes" id="UP000011534">
    <property type="component" value="Unassembled WGS sequence"/>
</dbReference>
<feature type="transmembrane region" description="Helical" evidence="1">
    <location>
        <begin position="42"/>
        <end position="64"/>
    </location>
</feature>
<feature type="transmembrane region" description="Helical" evidence="1">
    <location>
        <begin position="12"/>
        <end position="30"/>
    </location>
</feature>
<accession>M0JLP9</accession>
<organism evidence="2 3">
    <name type="scientific">Haloarcula vallismortis ATCC 29715</name>
    <dbReference type="NCBI Taxonomy" id="662477"/>
    <lineage>
        <taxon>Archaea</taxon>
        <taxon>Methanobacteriati</taxon>
        <taxon>Methanobacteriota</taxon>
        <taxon>Stenosarchaea group</taxon>
        <taxon>Halobacteria</taxon>
        <taxon>Halobacteriales</taxon>
        <taxon>Haloarculaceae</taxon>
        <taxon>Haloarcula</taxon>
    </lineage>
</organism>
<keyword evidence="1" id="KW-0472">Membrane</keyword>